<comment type="caution">
    <text evidence="9">The sequence shown here is derived from an EMBL/GenBank/DDBJ whole genome shotgun (WGS) entry which is preliminary data.</text>
</comment>
<evidence type="ECO:0000259" key="8">
    <source>
        <dbReference type="Pfam" id="PF12804"/>
    </source>
</evidence>
<keyword evidence="1" id="KW-0963">Cytoplasm</keyword>
<dbReference type="InterPro" id="IPR025877">
    <property type="entry name" value="MobA-like_NTP_Trfase"/>
</dbReference>
<evidence type="ECO:0000313" key="10">
    <source>
        <dbReference type="Proteomes" id="UP001595444"/>
    </source>
</evidence>
<evidence type="ECO:0000256" key="1">
    <source>
        <dbReference type="ARBA" id="ARBA00022490"/>
    </source>
</evidence>
<dbReference type="GO" id="GO:0016779">
    <property type="term" value="F:nucleotidyltransferase activity"/>
    <property type="evidence" value="ECO:0007669"/>
    <property type="project" value="UniProtKB-KW"/>
</dbReference>
<dbReference type="EMBL" id="JBHRSL010000027">
    <property type="protein sequence ID" value="MFC3053531.1"/>
    <property type="molecule type" value="Genomic_DNA"/>
</dbReference>
<reference evidence="10" key="1">
    <citation type="journal article" date="2019" name="Int. J. Syst. Evol. Microbiol.">
        <title>The Global Catalogue of Microorganisms (GCM) 10K type strain sequencing project: providing services to taxonomists for standard genome sequencing and annotation.</title>
        <authorList>
            <consortium name="The Broad Institute Genomics Platform"/>
            <consortium name="The Broad Institute Genome Sequencing Center for Infectious Disease"/>
            <person name="Wu L."/>
            <person name="Ma J."/>
        </authorList>
    </citation>
    <scope>NUCLEOTIDE SEQUENCE [LARGE SCALE GENOMIC DNA]</scope>
    <source>
        <strain evidence="10">KCTC 62164</strain>
    </source>
</reference>
<feature type="domain" description="MobA-like NTP transferase" evidence="8">
    <location>
        <begin position="8"/>
        <end position="110"/>
    </location>
</feature>
<sequence>MSLPLVTGVILAGGASSRMGVDKAEVQIRGVRMLDHMRDILKHAGINHINVLGRPSEPGGIPDTEPHTGPAIGLWHYLRIQPENSRHLIVPVDMPNLDTAIINQLIEQRQWAYYNQNPLPLLAIASSETTTDRPLTIRALLQAHNAISLPLPESAKTVFANINTVSDLAKWQ</sequence>
<organism evidence="9 10">
    <name type="scientific">Kordiimonas pumila</name>
    <dbReference type="NCBI Taxonomy" id="2161677"/>
    <lineage>
        <taxon>Bacteria</taxon>
        <taxon>Pseudomonadati</taxon>
        <taxon>Pseudomonadota</taxon>
        <taxon>Alphaproteobacteria</taxon>
        <taxon>Kordiimonadales</taxon>
        <taxon>Kordiimonadaceae</taxon>
        <taxon>Kordiimonas</taxon>
    </lineage>
</organism>
<evidence type="ECO:0000313" key="9">
    <source>
        <dbReference type="EMBL" id="MFC3053531.1"/>
    </source>
</evidence>
<keyword evidence="10" id="KW-1185">Reference proteome</keyword>
<keyword evidence="3" id="KW-0479">Metal-binding</keyword>
<gene>
    <name evidence="9" type="ORF">ACFOKA_16650</name>
</gene>
<dbReference type="PANTHER" id="PTHR19136">
    <property type="entry name" value="MOLYBDENUM COFACTOR GUANYLYLTRANSFERASE"/>
    <property type="match status" value="1"/>
</dbReference>
<evidence type="ECO:0000256" key="4">
    <source>
        <dbReference type="ARBA" id="ARBA00022741"/>
    </source>
</evidence>
<evidence type="ECO:0000256" key="5">
    <source>
        <dbReference type="ARBA" id="ARBA00022842"/>
    </source>
</evidence>
<dbReference type="RefSeq" id="WP_194215515.1">
    <property type="nucleotide sequence ID" value="NZ_CP061205.1"/>
</dbReference>
<evidence type="ECO:0000256" key="3">
    <source>
        <dbReference type="ARBA" id="ARBA00022723"/>
    </source>
</evidence>
<accession>A0ABV7D9K1</accession>
<keyword evidence="9" id="KW-0548">Nucleotidyltransferase</keyword>
<evidence type="ECO:0000256" key="7">
    <source>
        <dbReference type="ARBA" id="ARBA00023150"/>
    </source>
</evidence>
<dbReference type="Pfam" id="PF12804">
    <property type="entry name" value="NTP_transf_3"/>
    <property type="match status" value="1"/>
</dbReference>
<keyword evidence="5" id="KW-0460">Magnesium</keyword>
<dbReference type="PANTHER" id="PTHR19136:SF81">
    <property type="entry name" value="MOLYBDENUM COFACTOR GUANYLYLTRANSFERASE"/>
    <property type="match status" value="1"/>
</dbReference>
<dbReference type="InterPro" id="IPR013482">
    <property type="entry name" value="Molybde_CF_guanTrfase"/>
</dbReference>
<dbReference type="CDD" id="cd02503">
    <property type="entry name" value="MobA"/>
    <property type="match status" value="1"/>
</dbReference>
<dbReference type="InterPro" id="IPR029044">
    <property type="entry name" value="Nucleotide-diphossugar_trans"/>
</dbReference>
<evidence type="ECO:0000256" key="6">
    <source>
        <dbReference type="ARBA" id="ARBA00023134"/>
    </source>
</evidence>
<dbReference type="SUPFAM" id="SSF53448">
    <property type="entry name" value="Nucleotide-diphospho-sugar transferases"/>
    <property type="match status" value="1"/>
</dbReference>
<keyword evidence="6" id="KW-0342">GTP-binding</keyword>
<keyword evidence="2" id="KW-0808">Transferase</keyword>
<name>A0ABV7D9K1_9PROT</name>
<evidence type="ECO:0000256" key="2">
    <source>
        <dbReference type="ARBA" id="ARBA00022679"/>
    </source>
</evidence>
<protein>
    <submittedName>
        <fullName evidence="9">Molybdenum cofactor guanylyltransferase</fullName>
    </submittedName>
</protein>
<dbReference type="Gene3D" id="3.90.550.10">
    <property type="entry name" value="Spore Coat Polysaccharide Biosynthesis Protein SpsA, Chain A"/>
    <property type="match status" value="1"/>
</dbReference>
<proteinExistence type="predicted"/>
<keyword evidence="4" id="KW-0547">Nucleotide-binding</keyword>
<keyword evidence="7" id="KW-0501">Molybdenum cofactor biosynthesis</keyword>
<dbReference type="Proteomes" id="UP001595444">
    <property type="component" value="Unassembled WGS sequence"/>
</dbReference>